<evidence type="ECO:0000313" key="2">
    <source>
        <dbReference type="EMBL" id="PNR45561.1"/>
    </source>
</evidence>
<protein>
    <submittedName>
        <fullName evidence="2 3">Uncharacterized protein</fullName>
    </submittedName>
</protein>
<feature type="compositionally biased region" description="Basic and acidic residues" evidence="1">
    <location>
        <begin position="119"/>
        <end position="128"/>
    </location>
</feature>
<evidence type="ECO:0000313" key="4">
    <source>
        <dbReference type="Proteomes" id="UP000006727"/>
    </source>
</evidence>
<sequence length="128" mass="13695">MPCCFSGKSSARIGTSTGALEKSHRQCPSASTAGPPSTLACAGPHHFSAIRVLTMTFCRSGCTPVRAYNGTLKTSTLAGRGQFPQQEKKISFCHLALTVSIALPLLPNTNSFNNNNNNTDHEQRPHHT</sequence>
<reference evidence="2 4" key="1">
    <citation type="journal article" date="2008" name="Science">
        <title>The Physcomitrella genome reveals evolutionary insights into the conquest of land by plants.</title>
        <authorList>
            <person name="Rensing S."/>
            <person name="Lang D."/>
            <person name="Zimmer A."/>
            <person name="Terry A."/>
            <person name="Salamov A."/>
            <person name="Shapiro H."/>
            <person name="Nishiyama T."/>
            <person name="Perroud P.-F."/>
            <person name="Lindquist E."/>
            <person name="Kamisugi Y."/>
            <person name="Tanahashi T."/>
            <person name="Sakakibara K."/>
            <person name="Fujita T."/>
            <person name="Oishi K."/>
            <person name="Shin-I T."/>
            <person name="Kuroki Y."/>
            <person name="Toyoda A."/>
            <person name="Suzuki Y."/>
            <person name="Hashimoto A."/>
            <person name="Yamaguchi K."/>
            <person name="Sugano A."/>
            <person name="Kohara Y."/>
            <person name="Fujiyama A."/>
            <person name="Anterola A."/>
            <person name="Aoki S."/>
            <person name="Ashton N."/>
            <person name="Barbazuk W.B."/>
            <person name="Barker E."/>
            <person name="Bennetzen J."/>
            <person name="Bezanilla M."/>
            <person name="Blankenship R."/>
            <person name="Cho S.H."/>
            <person name="Dutcher S."/>
            <person name="Estelle M."/>
            <person name="Fawcett J.A."/>
            <person name="Gundlach H."/>
            <person name="Hanada K."/>
            <person name="Heyl A."/>
            <person name="Hicks K.A."/>
            <person name="Hugh J."/>
            <person name="Lohr M."/>
            <person name="Mayer K."/>
            <person name="Melkozernov A."/>
            <person name="Murata T."/>
            <person name="Nelson D."/>
            <person name="Pils B."/>
            <person name="Prigge M."/>
            <person name="Reiss B."/>
            <person name="Renner T."/>
            <person name="Rombauts S."/>
            <person name="Rushton P."/>
            <person name="Sanderfoot A."/>
            <person name="Schween G."/>
            <person name="Shiu S.-H."/>
            <person name="Stueber K."/>
            <person name="Theodoulou F.L."/>
            <person name="Tu H."/>
            <person name="Van de Peer Y."/>
            <person name="Verrier P.J."/>
            <person name="Waters E."/>
            <person name="Wood A."/>
            <person name="Yang L."/>
            <person name="Cove D."/>
            <person name="Cuming A."/>
            <person name="Hasebe M."/>
            <person name="Lucas S."/>
            <person name="Mishler D.B."/>
            <person name="Reski R."/>
            <person name="Grigoriev I."/>
            <person name="Quatrano R.S."/>
            <person name="Boore J.L."/>
        </authorList>
    </citation>
    <scope>NUCLEOTIDE SEQUENCE [LARGE SCALE GENOMIC DNA]</scope>
    <source>
        <strain evidence="3 4">cv. Gransden 2004</strain>
    </source>
</reference>
<feature type="compositionally biased region" description="Low complexity" evidence="1">
    <location>
        <begin position="108"/>
        <end position="118"/>
    </location>
</feature>
<evidence type="ECO:0000256" key="1">
    <source>
        <dbReference type="SAM" id="MobiDB-lite"/>
    </source>
</evidence>
<dbReference type="InParanoid" id="A0A2K1JVK8"/>
<gene>
    <name evidence="2" type="ORF">PHYPA_015332</name>
</gene>
<evidence type="ECO:0000313" key="3">
    <source>
        <dbReference type="EnsemblPlants" id="PAC:32956850.CDS.1"/>
    </source>
</evidence>
<dbReference type="AlphaFoldDB" id="A0A2K1JVK8"/>
<reference evidence="2 4" key="2">
    <citation type="journal article" date="2018" name="Plant J.">
        <title>The Physcomitrella patens chromosome-scale assembly reveals moss genome structure and evolution.</title>
        <authorList>
            <person name="Lang D."/>
            <person name="Ullrich K.K."/>
            <person name="Murat F."/>
            <person name="Fuchs J."/>
            <person name="Jenkins J."/>
            <person name="Haas F.B."/>
            <person name="Piednoel M."/>
            <person name="Gundlach H."/>
            <person name="Van Bel M."/>
            <person name="Meyberg R."/>
            <person name="Vives C."/>
            <person name="Morata J."/>
            <person name="Symeonidi A."/>
            <person name="Hiss M."/>
            <person name="Muchero W."/>
            <person name="Kamisugi Y."/>
            <person name="Saleh O."/>
            <person name="Blanc G."/>
            <person name="Decker E.L."/>
            <person name="van Gessel N."/>
            <person name="Grimwood J."/>
            <person name="Hayes R.D."/>
            <person name="Graham S.W."/>
            <person name="Gunter L.E."/>
            <person name="McDaniel S.F."/>
            <person name="Hoernstein S.N.W."/>
            <person name="Larsson A."/>
            <person name="Li F.W."/>
            <person name="Perroud P.F."/>
            <person name="Phillips J."/>
            <person name="Ranjan P."/>
            <person name="Rokshar D.S."/>
            <person name="Rothfels C.J."/>
            <person name="Schneider L."/>
            <person name="Shu S."/>
            <person name="Stevenson D.W."/>
            <person name="Thummler F."/>
            <person name="Tillich M."/>
            <person name="Villarreal Aguilar J.C."/>
            <person name="Widiez T."/>
            <person name="Wong G.K."/>
            <person name="Wymore A."/>
            <person name="Zhang Y."/>
            <person name="Zimmer A.D."/>
            <person name="Quatrano R.S."/>
            <person name="Mayer K.F.X."/>
            <person name="Goodstein D."/>
            <person name="Casacuberta J.M."/>
            <person name="Vandepoele K."/>
            <person name="Reski R."/>
            <person name="Cuming A.C."/>
            <person name="Tuskan G.A."/>
            <person name="Maumus F."/>
            <person name="Salse J."/>
            <person name="Schmutz J."/>
            <person name="Rensing S.A."/>
        </authorList>
    </citation>
    <scope>NUCLEOTIDE SEQUENCE [LARGE SCALE GENOMIC DNA]</scope>
    <source>
        <strain evidence="3 4">cv. Gransden 2004</strain>
    </source>
</reference>
<dbReference type="EMBL" id="ABEU02000011">
    <property type="protein sequence ID" value="PNR45561.1"/>
    <property type="molecule type" value="Genomic_DNA"/>
</dbReference>
<dbReference type="Proteomes" id="UP000006727">
    <property type="component" value="Chromosome 11"/>
</dbReference>
<reference evidence="3" key="3">
    <citation type="submission" date="2020-12" db="UniProtKB">
        <authorList>
            <consortium name="EnsemblPlants"/>
        </authorList>
    </citation>
    <scope>IDENTIFICATION</scope>
</reference>
<keyword evidence="4" id="KW-1185">Reference proteome</keyword>
<proteinExistence type="predicted"/>
<dbReference type="Gramene" id="Pp3c11_21375V3.1">
    <property type="protein sequence ID" value="PAC:32956850.CDS.1"/>
    <property type="gene ID" value="Pp3c11_21375"/>
</dbReference>
<dbReference type="EnsemblPlants" id="Pp3c11_21375V3.1">
    <property type="protein sequence ID" value="PAC:32956850.CDS.1"/>
    <property type="gene ID" value="Pp3c11_21375"/>
</dbReference>
<name>A0A2K1JVK8_PHYPA</name>
<feature type="region of interest" description="Disordered" evidence="1">
    <location>
        <begin position="108"/>
        <end position="128"/>
    </location>
</feature>
<accession>A0A2K1JVK8</accession>
<organism evidence="2">
    <name type="scientific">Physcomitrium patens</name>
    <name type="common">Spreading-leaved earth moss</name>
    <name type="synonym">Physcomitrella patens</name>
    <dbReference type="NCBI Taxonomy" id="3218"/>
    <lineage>
        <taxon>Eukaryota</taxon>
        <taxon>Viridiplantae</taxon>
        <taxon>Streptophyta</taxon>
        <taxon>Embryophyta</taxon>
        <taxon>Bryophyta</taxon>
        <taxon>Bryophytina</taxon>
        <taxon>Bryopsida</taxon>
        <taxon>Funariidae</taxon>
        <taxon>Funariales</taxon>
        <taxon>Funariaceae</taxon>
        <taxon>Physcomitrium</taxon>
    </lineage>
</organism>